<dbReference type="SUPFAM" id="SSF110997">
    <property type="entry name" value="Sporulation related repeat"/>
    <property type="match status" value="1"/>
</dbReference>
<dbReference type="GO" id="GO:0042834">
    <property type="term" value="F:peptidoglycan binding"/>
    <property type="evidence" value="ECO:0007669"/>
    <property type="project" value="InterPro"/>
</dbReference>
<organism evidence="2 3">
    <name type="scientific">Vibrio pectenicida</name>
    <dbReference type="NCBI Taxonomy" id="62763"/>
    <lineage>
        <taxon>Bacteria</taxon>
        <taxon>Pseudomonadati</taxon>
        <taxon>Pseudomonadota</taxon>
        <taxon>Gammaproteobacteria</taxon>
        <taxon>Vibrionales</taxon>
        <taxon>Vibrionaceae</taxon>
        <taxon>Vibrio</taxon>
    </lineage>
</organism>
<dbReference type="RefSeq" id="WP_171360536.1">
    <property type="nucleotide sequence ID" value="NZ_VTXC01000015.1"/>
</dbReference>
<dbReference type="Pfam" id="PF05036">
    <property type="entry name" value="SPOR"/>
    <property type="match status" value="1"/>
</dbReference>
<evidence type="ECO:0000313" key="3">
    <source>
        <dbReference type="Proteomes" id="UP000565719"/>
    </source>
</evidence>
<evidence type="ECO:0000313" key="2">
    <source>
        <dbReference type="EMBL" id="NOH71158.1"/>
    </source>
</evidence>
<dbReference type="InterPro" id="IPR036680">
    <property type="entry name" value="SPOR-like_sf"/>
</dbReference>
<dbReference type="Proteomes" id="UP000565719">
    <property type="component" value="Unassembled WGS sequence"/>
</dbReference>
<reference evidence="2 3" key="1">
    <citation type="submission" date="2019-09" db="EMBL/GenBank/DDBJ databases">
        <title>Draft genome sequencing and comparative genomics of hatchery-associated Vibrios.</title>
        <authorList>
            <person name="Kehlet-Delgado H."/>
            <person name="Mueller R.S."/>
        </authorList>
    </citation>
    <scope>NUCLEOTIDE SEQUENCE [LARGE SCALE GENOMIC DNA]</scope>
    <source>
        <strain evidence="2 3">99-46-Y</strain>
    </source>
</reference>
<dbReference type="InterPro" id="IPR007730">
    <property type="entry name" value="SPOR-like_dom"/>
</dbReference>
<comment type="caution">
    <text evidence="2">The sequence shown here is derived from an EMBL/GenBank/DDBJ whole genome shotgun (WGS) entry which is preliminary data.</text>
</comment>
<sequence>MAVKSKRSVVVLMSLITLGLSLSIERAYAKEFLCDATQASNGNLPLLDSSCPIGTGMWGKHNSQVRASYFWIQCGVYTEPLALNEAKKIYPYIDSDVWAKSEGNVYRCLIGPYKDFAKAKHDLAQVKQLPDYEEAFIRQVLNDGPKKNTMSQPAAITSKKQSTVVPNLSSGTSKNSQELNDLGDGVSIRHKIIINGVEYTVPYSLLSNDQFYMEHELPWNRMSYDMAYNTCDQMGMRLASHNEWQSLLNAKIMMRDKWPMHLPYWGEERAGLFYTGKVKPLKESSLLNIMCVK</sequence>
<name>A0A7Y3ZYB3_9VIBR</name>
<protein>
    <submittedName>
        <fullName evidence="2">SPOR domain-containing protein</fullName>
    </submittedName>
</protein>
<evidence type="ECO:0000259" key="1">
    <source>
        <dbReference type="Pfam" id="PF05036"/>
    </source>
</evidence>
<proteinExistence type="predicted"/>
<gene>
    <name evidence="2" type="ORF">F0225_07375</name>
</gene>
<dbReference type="EMBL" id="VTXC01000015">
    <property type="protein sequence ID" value="NOH71158.1"/>
    <property type="molecule type" value="Genomic_DNA"/>
</dbReference>
<dbReference type="AlphaFoldDB" id="A0A7Y3ZYB3"/>
<feature type="domain" description="SPOR" evidence="1">
    <location>
        <begin position="68"/>
        <end position="136"/>
    </location>
</feature>
<accession>A0A7Y3ZYB3</accession>